<dbReference type="GeneTree" id="ENSGT00940000167301"/>
<proteinExistence type="predicted"/>
<reference evidence="2" key="3">
    <citation type="submission" date="2025-09" db="UniProtKB">
        <authorList>
            <consortium name="Ensembl"/>
        </authorList>
    </citation>
    <scope>IDENTIFICATION</scope>
    <source>
        <strain evidence="2">Guanapo</strain>
    </source>
</reference>
<feature type="coiled-coil region" evidence="1">
    <location>
        <begin position="175"/>
        <end position="223"/>
    </location>
</feature>
<dbReference type="Ensembl" id="ENSPRET00000025938.1">
    <property type="protein sequence ID" value="ENSPREP00000025682.1"/>
    <property type="gene ID" value="ENSPREG00000017283.1"/>
</dbReference>
<reference evidence="2" key="2">
    <citation type="submission" date="2025-08" db="UniProtKB">
        <authorList>
            <consortium name="Ensembl"/>
        </authorList>
    </citation>
    <scope>IDENTIFICATION</scope>
    <source>
        <strain evidence="2">Guanapo</strain>
    </source>
</reference>
<protein>
    <submittedName>
        <fullName evidence="2">Coiled-coil domain containing 62</fullName>
    </submittedName>
</protein>
<dbReference type="Proteomes" id="UP000242638">
    <property type="component" value="Unassembled WGS sequence"/>
</dbReference>
<keyword evidence="1" id="KW-0175">Coiled coil</keyword>
<organism evidence="2 3">
    <name type="scientific">Poecilia reticulata</name>
    <name type="common">Guppy</name>
    <name type="synonym">Acanthophacelus reticulatus</name>
    <dbReference type="NCBI Taxonomy" id="8081"/>
    <lineage>
        <taxon>Eukaryota</taxon>
        <taxon>Metazoa</taxon>
        <taxon>Chordata</taxon>
        <taxon>Craniata</taxon>
        <taxon>Vertebrata</taxon>
        <taxon>Euteleostomi</taxon>
        <taxon>Actinopterygii</taxon>
        <taxon>Neopterygii</taxon>
        <taxon>Teleostei</taxon>
        <taxon>Neoteleostei</taxon>
        <taxon>Acanthomorphata</taxon>
        <taxon>Ovalentaria</taxon>
        <taxon>Atherinomorphae</taxon>
        <taxon>Cyprinodontiformes</taxon>
        <taxon>Poeciliidae</taxon>
        <taxon>Poeciliinae</taxon>
        <taxon>Poecilia</taxon>
    </lineage>
</organism>
<dbReference type="OMA" id="MEATFHI"/>
<name>A0A3P9PUV0_POERE</name>
<accession>A0A3P9PUV0</accession>
<sequence length="318" mass="36665">VKEVWLLLLSLPVKDPSSSTIQRQRRELQLLMAELKDRERELNAMSASHQRQHQAWEQDRETALVLERRCSRLDDELQRSNEVISVLTKHVWVVESREKEAQMQLGDAKQLLCELEKQQQQVSQKCQDYEAKNQSLSSAVMALSTQVGSLQVREEELSSMLKLKDKDVVEASGRNLELSARLQDLETSLAESRSQENKLLRDLEEMKRRYREAKHEVSQLRGNKLRLCSENCENEGESWKDELLELSRSKQERIMSELLCLQQVRRRMTEQLLLNVTEALSCLFLVPPAPSGGDFPVGLHASLCSCGALTLTTWFRFT</sequence>
<keyword evidence="3" id="KW-1185">Reference proteome</keyword>
<feature type="coiled-coil region" evidence="1">
    <location>
        <begin position="18"/>
        <end position="52"/>
    </location>
</feature>
<evidence type="ECO:0000313" key="3">
    <source>
        <dbReference type="Proteomes" id="UP000242638"/>
    </source>
</evidence>
<evidence type="ECO:0000256" key="1">
    <source>
        <dbReference type="SAM" id="Coils"/>
    </source>
</evidence>
<dbReference type="Bgee" id="ENSPREG00000017283">
    <property type="expression patterns" value="Expressed in caudal fin and 1 other cell type or tissue"/>
</dbReference>
<reference evidence="3" key="1">
    <citation type="submission" date="2013-11" db="EMBL/GenBank/DDBJ databases">
        <title>The genomic landscape of the Guanapo guppy.</title>
        <authorList>
            <person name="Kuenstner A."/>
            <person name="Dreyer C."/>
        </authorList>
    </citation>
    <scope>NUCLEOTIDE SEQUENCE</scope>
    <source>
        <strain evidence="3">Guanapo</strain>
    </source>
</reference>
<evidence type="ECO:0000313" key="2">
    <source>
        <dbReference type="Ensembl" id="ENSPREP00000025682.1"/>
    </source>
</evidence>
<dbReference type="AlphaFoldDB" id="A0A3P9PUV0"/>